<accession>T0Y620</accession>
<reference evidence="1" key="2">
    <citation type="journal article" date="2014" name="ISME J.">
        <title>Microbial stratification in low pH oxic and suboxic macroscopic growths along an acid mine drainage.</title>
        <authorList>
            <person name="Mendez-Garcia C."/>
            <person name="Mesa V."/>
            <person name="Sprenger R.R."/>
            <person name="Richter M."/>
            <person name="Diez M.S."/>
            <person name="Solano J."/>
            <person name="Bargiela R."/>
            <person name="Golyshina O.V."/>
            <person name="Manteca A."/>
            <person name="Ramos J.L."/>
            <person name="Gallego J.R."/>
            <person name="Llorente I."/>
            <person name="Martins Dos Santos V.A."/>
            <person name="Jensen O.N."/>
            <person name="Pelaez A.I."/>
            <person name="Sanchez J."/>
            <person name="Ferrer M."/>
        </authorList>
    </citation>
    <scope>NUCLEOTIDE SEQUENCE</scope>
</reference>
<comment type="caution">
    <text evidence="1">The sequence shown here is derived from an EMBL/GenBank/DDBJ whole genome shotgun (WGS) entry which is preliminary data.</text>
</comment>
<dbReference type="Gene3D" id="1.10.238.160">
    <property type="match status" value="1"/>
</dbReference>
<organism evidence="1">
    <name type="scientific">mine drainage metagenome</name>
    <dbReference type="NCBI Taxonomy" id="410659"/>
    <lineage>
        <taxon>unclassified sequences</taxon>
        <taxon>metagenomes</taxon>
        <taxon>ecological metagenomes</taxon>
    </lineage>
</organism>
<gene>
    <name evidence="1" type="ORF">B1A_21132</name>
</gene>
<protein>
    <submittedName>
        <fullName evidence="1">Prophage CP4-57 regulatory</fullName>
    </submittedName>
</protein>
<reference evidence="1" key="1">
    <citation type="submission" date="2013-08" db="EMBL/GenBank/DDBJ databases">
        <authorList>
            <person name="Mendez C."/>
            <person name="Richter M."/>
            <person name="Ferrer M."/>
            <person name="Sanchez J."/>
        </authorList>
    </citation>
    <scope>NUCLEOTIDE SEQUENCE</scope>
</reference>
<dbReference type="PANTHER" id="PTHR36154">
    <property type="entry name" value="DNA-BINDING TRANSCRIPTIONAL ACTIVATOR ALPA"/>
    <property type="match status" value="1"/>
</dbReference>
<name>T0Y620_9ZZZZ</name>
<evidence type="ECO:0000313" key="1">
    <source>
        <dbReference type="EMBL" id="EQD28548.1"/>
    </source>
</evidence>
<dbReference type="Pfam" id="PF05930">
    <property type="entry name" value="Phage_AlpA"/>
    <property type="match status" value="1"/>
</dbReference>
<dbReference type="EMBL" id="AUZX01015613">
    <property type="protein sequence ID" value="EQD28548.1"/>
    <property type="molecule type" value="Genomic_DNA"/>
</dbReference>
<dbReference type="InterPro" id="IPR052931">
    <property type="entry name" value="Prophage_regulatory_activator"/>
</dbReference>
<sequence>MHTPIPATPHLLRLPAVIEATGCARSTINDAIRAGTFPKPVPLGGRTVAWSSNEIDAWIAGRIAERDAKAAA</sequence>
<proteinExistence type="predicted"/>
<dbReference type="AlphaFoldDB" id="T0Y620"/>
<dbReference type="InterPro" id="IPR010260">
    <property type="entry name" value="AlpA"/>
</dbReference>
<dbReference type="PANTHER" id="PTHR36154:SF1">
    <property type="entry name" value="DNA-BINDING TRANSCRIPTIONAL ACTIVATOR ALPA"/>
    <property type="match status" value="1"/>
</dbReference>